<accession>A0A1C3NWL1</accession>
<organism evidence="1 2">
    <name type="scientific">Candidatus Protofrankia californiensis</name>
    <dbReference type="NCBI Taxonomy" id="1839754"/>
    <lineage>
        <taxon>Bacteria</taxon>
        <taxon>Bacillati</taxon>
        <taxon>Actinomycetota</taxon>
        <taxon>Actinomycetes</taxon>
        <taxon>Frankiales</taxon>
        <taxon>Frankiaceae</taxon>
        <taxon>Protofrankia</taxon>
    </lineage>
</organism>
<reference evidence="2" key="1">
    <citation type="submission" date="2016-02" db="EMBL/GenBank/DDBJ databases">
        <authorList>
            <person name="Wibberg D."/>
        </authorList>
    </citation>
    <scope>NUCLEOTIDE SEQUENCE [LARGE SCALE GENOMIC DNA]</scope>
</reference>
<evidence type="ECO:0000313" key="2">
    <source>
        <dbReference type="Proteomes" id="UP000199013"/>
    </source>
</evidence>
<dbReference type="EMBL" id="FLUV01000792">
    <property type="protein sequence ID" value="SBW21107.1"/>
    <property type="molecule type" value="Genomic_DNA"/>
</dbReference>
<evidence type="ECO:0000313" key="1">
    <source>
        <dbReference type="EMBL" id="SBW21107.1"/>
    </source>
</evidence>
<protein>
    <submittedName>
        <fullName evidence="1">Uncharacterized protein</fullName>
    </submittedName>
</protein>
<dbReference type="AlphaFoldDB" id="A0A1C3NWL1"/>
<proteinExistence type="predicted"/>
<dbReference type="Proteomes" id="UP000199013">
    <property type="component" value="Unassembled WGS sequence"/>
</dbReference>
<keyword evidence="2" id="KW-1185">Reference proteome</keyword>
<gene>
    <name evidence="1" type="ORF">FDG2_1904</name>
</gene>
<name>A0A1C3NWL1_9ACTN</name>
<sequence>MAAIRPPVVTPPLAAQLIAGRVVAILGAARSEAGTP</sequence>